<dbReference type="AlphaFoldDB" id="Q8DIG6"/>
<evidence type="ECO:0000313" key="3">
    <source>
        <dbReference type="Proteomes" id="UP000000440"/>
    </source>
</evidence>
<dbReference type="Gene3D" id="3.40.50.150">
    <property type="entry name" value="Vaccinia Virus protein VP39"/>
    <property type="match status" value="1"/>
</dbReference>
<dbReference type="PATRIC" id="fig|197221.4.peg.1700"/>
<keyword evidence="3" id="KW-1185">Reference proteome</keyword>
<dbReference type="KEGG" id="tel:tll1622"/>
<dbReference type="Pfam" id="PF05430">
    <property type="entry name" value="Methyltransf_30"/>
    <property type="match status" value="1"/>
</dbReference>
<dbReference type="PANTHER" id="PTHR39963">
    <property type="entry name" value="SLL0983 PROTEIN"/>
    <property type="match status" value="1"/>
</dbReference>
<reference evidence="2 3" key="1">
    <citation type="journal article" date="2002" name="DNA Res.">
        <title>Complete genome structure of the thermophilic cyanobacterium Thermosynechococcus elongatus BP-1.</title>
        <authorList>
            <person name="Nakamura Y."/>
            <person name="Kaneko T."/>
            <person name="Sato S."/>
            <person name="Ikeuchi M."/>
            <person name="Katoh H."/>
            <person name="Sasamoto S."/>
            <person name="Watanabe A."/>
            <person name="Iriguchi M."/>
            <person name="Kawashima K."/>
            <person name="Kimura T."/>
            <person name="Kishida Y."/>
            <person name="Kiyokawa C."/>
            <person name="Kohara M."/>
            <person name="Matsumoto M."/>
            <person name="Matsuno A."/>
            <person name="Nakazaki N."/>
            <person name="Shimpo S."/>
            <person name="Sugimoto M."/>
            <person name="Takeuchi C."/>
            <person name="Yamada M."/>
            <person name="Tabata S."/>
        </authorList>
    </citation>
    <scope>NUCLEOTIDE SEQUENCE [LARGE SCALE GENOMIC DNA]</scope>
    <source>
        <strain evidence="3">IAM M-273 / NIES-2133 / BP-1</strain>
    </source>
</reference>
<dbReference type="InterPro" id="IPR029063">
    <property type="entry name" value="SAM-dependent_MTases_sf"/>
</dbReference>
<sequence length="301" mass="33519">MMASSKNLAPALNSIWQPQPTADGSFTFFSPEFGETFHSLGGARQEAFEKFAIATDLPGKAQASHLRLLDICYGLGYNTAAALEVIWQHNPTCQVTLIGLELDVGVAQAALGVMPPWPASVQEILEGLARQQRVSTPRCEARLLIGDARQTIQDLVCQGFQADAIFLDPFSPQRCPQLWTVEFLSLVAQCLAPEGHLATYCRAAAVRCALQEAGLHLGTLPIVAPQHRHEWAQGTVARWQPDQLIPLSLMEQEHLQTRAGIPYRDPHLRDTAQAIRWRRQVEQQTANRESTSRWRQRWGIT</sequence>
<proteinExistence type="predicted"/>
<feature type="domain" description="MnmC-like methyltransferase" evidence="1">
    <location>
        <begin position="121"/>
        <end position="223"/>
    </location>
</feature>
<evidence type="ECO:0000313" key="2">
    <source>
        <dbReference type="EMBL" id="BAC09174.1"/>
    </source>
</evidence>
<dbReference type="Proteomes" id="UP000000440">
    <property type="component" value="Chromosome"/>
</dbReference>
<gene>
    <name evidence="2" type="ordered locus">tll1622</name>
</gene>
<dbReference type="STRING" id="197221.gene:10748224"/>
<dbReference type="EMBL" id="BA000039">
    <property type="protein sequence ID" value="BAC09174.1"/>
    <property type="molecule type" value="Genomic_DNA"/>
</dbReference>
<accession>Q8DIG6</accession>
<dbReference type="eggNOG" id="COG4121">
    <property type="taxonomic scope" value="Bacteria"/>
</dbReference>
<dbReference type="PANTHER" id="PTHR39963:SF1">
    <property type="entry name" value="MNMC-LIKE METHYLTRANSFERASE DOMAIN-CONTAINING PROTEIN"/>
    <property type="match status" value="1"/>
</dbReference>
<dbReference type="SUPFAM" id="SSF53335">
    <property type="entry name" value="S-adenosyl-L-methionine-dependent methyltransferases"/>
    <property type="match status" value="1"/>
</dbReference>
<dbReference type="InterPro" id="IPR008471">
    <property type="entry name" value="MnmC-like_methylTransf"/>
</dbReference>
<name>Q8DIG6_THEVB</name>
<dbReference type="GO" id="GO:0016645">
    <property type="term" value="F:oxidoreductase activity, acting on the CH-NH group of donors"/>
    <property type="evidence" value="ECO:0007669"/>
    <property type="project" value="InterPro"/>
</dbReference>
<organism evidence="2 3">
    <name type="scientific">Thermosynechococcus vestitus (strain NIES-2133 / IAM M-273 / BP-1)</name>
    <dbReference type="NCBI Taxonomy" id="197221"/>
    <lineage>
        <taxon>Bacteria</taxon>
        <taxon>Bacillati</taxon>
        <taxon>Cyanobacteriota</taxon>
        <taxon>Cyanophyceae</taxon>
        <taxon>Acaryochloridales</taxon>
        <taxon>Thermosynechococcaceae</taxon>
        <taxon>Thermosynechococcus</taxon>
    </lineage>
</organism>
<evidence type="ECO:0000259" key="1">
    <source>
        <dbReference type="Pfam" id="PF05430"/>
    </source>
</evidence>
<dbReference type="EnsemblBacteria" id="BAC09174">
    <property type="protein sequence ID" value="BAC09174"/>
    <property type="gene ID" value="BAC09174"/>
</dbReference>
<protein>
    <submittedName>
        <fullName evidence="2">Tll1622 protein</fullName>
    </submittedName>
</protein>